<dbReference type="EMBL" id="FM954972">
    <property type="protein sequence ID" value="CAV17493.1"/>
    <property type="molecule type" value="Genomic_DNA"/>
</dbReference>
<evidence type="ECO:0000313" key="2">
    <source>
        <dbReference type="Proteomes" id="UP000009100"/>
    </source>
</evidence>
<dbReference type="KEGG" id="vsp:VS_0487"/>
<dbReference type="eggNOG" id="COG2801">
    <property type="taxonomic scope" value="Bacteria"/>
</dbReference>
<proteinExistence type="predicted"/>
<dbReference type="AlphaFoldDB" id="B7VJ39"/>
<dbReference type="HOGENOM" id="CLU_2588822_0_0_6"/>
<dbReference type="STRING" id="575788.VS_0487"/>
<dbReference type="InterPro" id="IPR012337">
    <property type="entry name" value="RNaseH-like_sf"/>
</dbReference>
<gene>
    <name evidence="1" type="ordered locus">VS_0487</name>
</gene>
<reference evidence="1 2" key="1">
    <citation type="submission" date="2009-02" db="EMBL/GenBank/DDBJ databases">
        <title>Vibrio splendidus str. LGP32 complete genome.</title>
        <authorList>
            <person name="Mazel D."/>
            <person name="Le Roux F."/>
        </authorList>
    </citation>
    <scope>NUCLEOTIDE SEQUENCE [LARGE SCALE GENOMIC DNA]</scope>
    <source>
        <strain evidence="1 2">LGP32</strain>
    </source>
</reference>
<dbReference type="SUPFAM" id="SSF53098">
    <property type="entry name" value="Ribonuclease H-like"/>
    <property type="match status" value="1"/>
</dbReference>
<evidence type="ECO:0000313" key="1">
    <source>
        <dbReference type="EMBL" id="CAV17493.1"/>
    </source>
</evidence>
<dbReference type="InterPro" id="IPR050900">
    <property type="entry name" value="Transposase_IS3/IS150/IS904"/>
</dbReference>
<protein>
    <submittedName>
        <fullName evidence="1">Uncharacterized protein</fullName>
    </submittedName>
</protein>
<sequence length="80" mass="9245">MKASDVKTLDMTVKALCYRHATIHHSDRELQCCSNLYQEKLKKHGITPSMTHGYDCYQYSLAERVMVSLNKSSYLLSERS</sequence>
<dbReference type="GO" id="GO:0003676">
    <property type="term" value="F:nucleic acid binding"/>
    <property type="evidence" value="ECO:0007669"/>
    <property type="project" value="InterPro"/>
</dbReference>
<dbReference type="Gene3D" id="3.30.420.10">
    <property type="entry name" value="Ribonuclease H-like superfamily/Ribonuclease H"/>
    <property type="match status" value="1"/>
</dbReference>
<accession>B7VJ39</accession>
<dbReference type="PANTHER" id="PTHR46889:SF5">
    <property type="entry name" value="INTEGRASE PROTEIN"/>
    <property type="match status" value="1"/>
</dbReference>
<dbReference type="PANTHER" id="PTHR46889">
    <property type="entry name" value="TRANSPOSASE INSF FOR INSERTION SEQUENCE IS3B-RELATED"/>
    <property type="match status" value="1"/>
</dbReference>
<dbReference type="InterPro" id="IPR036397">
    <property type="entry name" value="RNaseH_sf"/>
</dbReference>
<name>B7VJ39_VIBA3</name>
<organism evidence="1 2">
    <name type="scientific">Vibrio atlanticus (strain LGP32)</name>
    <name type="common">Vibrio splendidus (strain Mel32)</name>
    <dbReference type="NCBI Taxonomy" id="575788"/>
    <lineage>
        <taxon>Bacteria</taxon>
        <taxon>Pseudomonadati</taxon>
        <taxon>Pseudomonadota</taxon>
        <taxon>Gammaproteobacteria</taxon>
        <taxon>Vibrionales</taxon>
        <taxon>Vibrionaceae</taxon>
        <taxon>Vibrio</taxon>
    </lineage>
</organism>
<dbReference type="Proteomes" id="UP000009100">
    <property type="component" value="Chromosome 1"/>
</dbReference>